<organism evidence="3 4">
    <name type="scientific">Amycolatopsis eburnea</name>
    <dbReference type="NCBI Taxonomy" id="2267691"/>
    <lineage>
        <taxon>Bacteria</taxon>
        <taxon>Bacillati</taxon>
        <taxon>Actinomycetota</taxon>
        <taxon>Actinomycetes</taxon>
        <taxon>Pseudonocardiales</taxon>
        <taxon>Pseudonocardiaceae</taxon>
        <taxon>Amycolatopsis</taxon>
    </lineage>
</organism>
<evidence type="ECO:0000256" key="2">
    <source>
        <dbReference type="ARBA" id="ARBA00023002"/>
    </source>
</evidence>
<dbReference type="SUPFAM" id="SSF51735">
    <property type="entry name" value="NAD(P)-binding Rossmann-fold domains"/>
    <property type="match status" value="1"/>
</dbReference>
<dbReference type="PANTHER" id="PTHR42879:SF6">
    <property type="entry name" value="NADPH-DEPENDENT REDUCTASE BACG"/>
    <property type="match status" value="1"/>
</dbReference>
<evidence type="ECO:0000313" key="3">
    <source>
        <dbReference type="EMBL" id="RSD14144.1"/>
    </source>
</evidence>
<dbReference type="Proteomes" id="UP000267081">
    <property type="component" value="Unassembled WGS sequence"/>
</dbReference>
<reference evidence="3 4" key="1">
    <citation type="submission" date="2018-12" db="EMBL/GenBank/DDBJ databases">
        <title>Amycolatopsis eburnea sp. nov. actinomycete associate with arbuscular mycorrhiza fungal spore.</title>
        <authorList>
            <person name="Lumyong S."/>
            <person name="Chaiya L."/>
        </authorList>
    </citation>
    <scope>NUCLEOTIDE SEQUENCE [LARGE SCALE GENOMIC DNA]</scope>
    <source>
        <strain evidence="3 4">GLM-1</strain>
    </source>
</reference>
<comment type="similarity">
    <text evidence="1">Belongs to the short-chain dehydrogenases/reductases (SDR) family.</text>
</comment>
<evidence type="ECO:0000313" key="4">
    <source>
        <dbReference type="Proteomes" id="UP000267081"/>
    </source>
</evidence>
<evidence type="ECO:0000256" key="1">
    <source>
        <dbReference type="ARBA" id="ARBA00006484"/>
    </source>
</evidence>
<protein>
    <submittedName>
        <fullName evidence="3">SDR family oxidoreductase</fullName>
    </submittedName>
</protein>
<dbReference type="EMBL" id="RSEC01000058">
    <property type="protein sequence ID" value="RSD14144.1"/>
    <property type="molecule type" value="Genomic_DNA"/>
</dbReference>
<dbReference type="OrthoDB" id="9804774at2"/>
<keyword evidence="4" id="KW-1185">Reference proteome</keyword>
<dbReference type="Gene3D" id="3.40.50.720">
    <property type="entry name" value="NAD(P)-binding Rossmann-like Domain"/>
    <property type="match status" value="1"/>
</dbReference>
<dbReference type="GO" id="GO:0016491">
    <property type="term" value="F:oxidoreductase activity"/>
    <property type="evidence" value="ECO:0007669"/>
    <property type="project" value="UniProtKB-KW"/>
</dbReference>
<dbReference type="FunFam" id="3.40.50.720:FF:000084">
    <property type="entry name" value="Short-chain dehydrogenase reductase"/>
    <property type="match status" value="1"/>
</dbReference>
<accession>A0A3R9DXH8</accession>
<dbReference type="PRINTS" id="PR00081">
    <property type="entry name" value="GDHRDH"/>
</dbReference>
<sequence>MDLELKGKIALVCGSSSGMGLGIAEVLAEEGADLVMTARRGDVLVGHAARIGAHAVPADLSRPDEPARVVAETVQRLGGLDIVLWNSGGPRPGSALDLTPEHVAKAAETVLLPLVRLVRAAVPHLRRSTSGRILAITTTGVREPTPGMAASNAVRPGIHGYLKTLAAELGPDGITVNTLAPGRIATPRRDEVYPAGVPPHLAEEIPVRRWGTVREFADVAAFLASPRASYVTGTTTYVDGGLTRSTS</sequence>
<dbReference type="RefSeq" id="WP_125313418.1">
    <property type="nucleotide sequence ID" value="NZ_RSEC01000058.1"/>
</dbReference>
<name>A0A3R9DXH8_9PSEU</name>
<proteinExistence type="inferred from homology"/>
<dbReference type="InterPro" id="IPR036291">
    <property type="entry name" value="NAD(P)-bd_dom_sf"/>
</dbReference>
<comment type="caution">
    <text evidence="3">The sequence shown here is derived from an EMBL/GenBank/DDBJ whole genome shotgun (WGS) entry which is preliminary data.</text>
</comment>
<gene>
    <name evidence="3" type="ORF">EIY87_31450</name>
</gene>
<keyword evidence="2" id="KW-0560">Oxidoreductase</keyword>
<dbReference type="Pfam" id="PF13561">
    <property type="entry name" value="adh_short_C2"/>
    <property type="match status" value="1"/>
</dbReference>
<dbReference type="InterPro" id="IPR050259">
    <property type="entry name" value="SDR"/>
</dbReference>
<dbReference type="InterPro" id="IPR002347">
    <property type="entry name" value="SDR_fam"/>
</dbReference>
<dbReference type="PANTHER" id="PTHR42879">
    <property type="entry name" value="3-OXOACYL-(ACYL-CARRIER-PROTEIN) REDUCTASE"/>
    <property type="match status" value="1"/>
</dbReference>
<dbReference type="AlphaFoldDB" id="A0A3R9DXH8"/>